<dbReference type="Proteomes" id="UP000029981">
    <property type="component" value="Chromosome 3"/>
</dbReference>
<organism evidence="1 2">
    <name type="scientific">Cucumis sativus</name>
    <name type="common">Cucumber</name>
    <dbReference type="NCBI Taxonomy" id="3659"/>
    <lineage>
        <taxon>Eukaryota</taxon>
        <taxon>Viridiplantae</taxon>
        <taxon>Streptophyta</taxon>
        <taxon>Embryophyta</taxon>
        <taxon>Tracheophyta</taxon>
        <taxon>Spermatophyta</taxon>
        <taxon>Magnoliopsida</taxon>
        <taxon>eudicotyledons</taxon>
        <taxon>Gunneridae</taxon>
        <taxon>Pentapetalae</taxon>
        <taxon>rosids</taxon>
        <taxon>fabids</taxon>
        <taxon>Cucurbitales</taxon>
        <taxon>Cucurbitaceae</taxon>
        <taxon>Benincaseae</taxon>
        <taxon>Cucumis</taxon>
    </lineage>
</organism>
<dbReference type="EMBL" id="CM002924">
    <property type="protein sequence ID" value="KGN60059.1"/>
    <property type="molecule type" value="Genomic_DNA"/>
</dbReference>
<dbReference type="Gramene" id="KGN60059">
    <property type="protein sequence ID" value="KGN60059"/>
    <property type="gene ID" value="Csa_3G874370"/>
</dbReference>
<reference evidence="1 2" key="1">
    <citation type="journal article" date="2009" name="Nat. Genet.">
        <title>The genome of the cucumber, Cucumis sativus L.</title>
        <authorList>
            <person name="Huang S."/>
            <person name="Li R."/>
            <person name="Zhang Z."/>
            <person name="Li L."/>
            <person name="Gu X."/>
            <person name="Fan W."/>
            <person name="Lucas W.J."/>
            <person name="Wang X."/>
            <person name="Xie B."/>
            <person name="Ni P."/>
            <person name="Ren Y."/>
            <person name="Zhu H."/>
            <person name="Li J."/>
            <person name="Lin K."/>
            <person name="Jin W."/>
            <person name="Fei Z."/>
            <person name="Li G."/>
            <person name="Staub J."/>
            <person name="Kilian A."/>
            <person name="van der Vossen E.A."/>
            <person name="Wu Y."/>
            <person name="Guo J."/>
            <person name="He J."/>
            <person name="Jia Z."/>
            <person name="Ren Y."/>
            <person name="Tian G."/>
            <person name="Lu Y."/>
            <person name="Ruan J."/>
            <person name="Qian W."/>
            <person name="Wang M."/>
            <person name="Huang Q."/>
            <person name="Li B."/>
            <person name="Xuan Z."/>
            <person name="Cao J."/>
            <person name="Asan"/>
            <person name="Wu Z."/>
            <person name="Zhang J."/>
            <person name="Cai Q."/>
            <person name="Bai Y."/>
            <person name="Zhao B."/>
            <person name="Han Y."/>
            <person name="Li Y."/>
            <person name="Li X."/>
            <person name="Wang S."/>
            <person name="Shi Q."/>
            <person name="Liu S."/>
            <person name="Cho W.K."/>
            <person name="Kim J.Y."/>
            <person name="Xu Y."/>
            <person name="Heller-Uszynska K."/>
            <person name="Miao H."/>
            <person name="Cheng Z."/>
            <person name="Zhang S."/>
            <person name="Wu J."/>
            <person name="Yang Y."/>
            <person name="Kang H."/>
            <person name="Li M."/>
            <person name="Liang H."/>
            <person name="Ren X."/>
            <person name="Shi Z."/>
            <person name="Wen M."/>
            <person name="Jian M."/>
            <person name="Yang H."/>
            <person name="Zhang G."/>
            <person name="Yang Z."/>
            <person name="Chen R."/>
            <person name="Liu S."/>
            <person name="Li J."/>
            <person name="Ma L."/>
            <person name="Liu H."/>
            <person name="Zhou Y."/>
            <person name="Zhao J."/>
            <person name="Fang X."/>
            <person name="Li G."/>
            <person name="Fang L."/>
            <person name="Li Y."/>
            <person name="Liu D."/>
            <person name="Zheng H."/>
            <person name="Zhang Y."/>
            <person name="Qin N."/>
            <person name="Li Z."/>
            <person name="Yang G."/>
            <person name="Yang S."/>
            <person name="Bolund L."/>
            <person name="Kristiansen K."/>
            <person name="Zheng H."/>
            <person name="Li S."/>
            <person name="Zhang X."/>
            <person name="Yang H."/>
            <person name="Wang J."/>
            <person name="Sun R."/>
            <person name="Zhang B."/>
            <person name="Jiang S."/>
            <person name="Wang J."/>
            <person name="Du Y."/>
            <person name="Li S."/>
        </authorList>
    </citation>
    <scope>NUCLEOTIDE SEQUENCE [LARGE SCALE GENOMIC DNA]</scope>
    <source>
        <strain evidence="2">cv. 9930</strain>
    </source>
</reference>
<sequence length="76" mass="8237">MTTRTSPISHINTKAIFLCFLYHNSPLHPHSVSLHFPSFLHVVASSSPTLQDFGTYFTGGVEDGDLVSATCSKVDA</sequence>
<evidence type="ECO:0000313" key="2">
    <source>
        <dbReference type="Proteomes" id="UP000029981"/>
    </source>
</evidence>
<gene>
    <name evidence="1" type="ORF">Csa_3G874370</name>
</gene>
<dbReference type="AlphaFoldDB" id="A0A0A0LGJ8"/>
<reference evidence="1 2" key="3">
    <citation type="journal article" date="2010" name="BMC Genomics">
        <title>Transcriptome sequencing and comparative analysis of cucumber flowers with different sex types.</title>
        <authorList>
            <person name="Guo S."/>
            <person name="Zheng Y."/>
            <person name="Joung J.G."/>
            <person name="Liu S."/>
            <person name="Zhang Z."/>
            <person name="Crasta O.R."/>
            <person name="Sobral B.W."/>
            <person name="Xu Y."/>
            <person name="Huang S."/>
            <person name="Fei Z."/>
        </authorList>
    </citation>
    <scope>NUCLEOTIDE SEQUENCE [LARGE SCALE GENOMIC DNA]</scope>
    <source>
        <strain evidence="2">cv. 9930</strain>
    </source>
</reference>
<protein>
    <submittedName>
        <fullName evidence="1">Uncharacterized protein</fullName>
    </submittedName>
</protein>
<reference evidence="1 2" key="2">
    <citation type="journal article" date="2009" name="PLoS ONE">
        <title>An integrated genetic and cytogenetic map of the cucumber genome.</title>
        <authorList>
            <person name="Ren Y."/>
            <person name="Zhang Z."/>
            <person name="Liu J."/>
            <person name="Staub J.E."/>
            <person name="Han Y."/>
            <person name="Cheng Z."/>
            <person name="Li X."/>
            <person name="Lu J."/>
            <person name="Miao H."/>
            <person name="Kang H."/>
            <person name="Xie B."/>
            <person name="Gu X."/>
            <person name="Wang X."/>
            <person name="Du Y."/>
            <person name="Jin W."/>
            <person name="Huang S."/>
        </authorList>
    </citation>
    <scope>NUCLEOTIDE SEQUENCE [LARGE SCALE GENOMIC DNA]</scope>
    <source>
        <strain evidence="2">cv. 9930</strain>
    </source>
</reference>
<evidence type="ECO:0000313" key="1">
    <source>
        <dbReference type="EMBL" id="KGN60059.1"/>
    </source>
</evidence>
<reference evidence="1 2" key="4">
    <citation type="journal article" date="2011" name="BMC Genomics">
        <title>RNA-Seq improves annotation of protein-coding genes in the cucumber genome.</title>
        <authorList>
            <person name="Li Z."/>
            <person name="Zhang Z."/>
            <person name="Yan P."/>
            <person name="Huang S."/>
            <person name="Fei Z."/>
            <person name="Lin K."/>
        </authorList>
    </citation>
    <scope>NUCLEOTIDE SEQUENCE [LARGE SCALE GENOMIC DNA]</scope>
    <source>
        <strain evidence="2">cv. 9930</strain>
    </source>
</reference>
<name>A0A0A0LGJ8_CUCSA</name>
<proteinExistence type="predicted"/>
<keyword evidence="2" id="KW-1185">Reference proteome</keyword>
<accession>A0A0A0LGJ8</accession>